<feature type="binding site" evidence="5">
    <location>
        <position position="357"/>
    </location>
    <ligand>
        <name>Zn(2+)</name>
        <dbReference type="ChEBI" id="CHEBI:29105"/>
        <note>catalytic</note>
    </ligand>
</feature>
<evidence type="ECO:0000259" key="10">
    <source>
        <dbReference type="PROSITE" id="PS51864"/>
    </source>
</evidence>
<keyword evidence="3 8" id="KW-1133">Transmembrane helix</keyword>
<dbReference type="Proteomes" id="UP001159427">
    <property type="component" value="Unassembled WGS sequence"/>
</dbReference>
<comment type="caution">
    <text evidence="11">The sequence shown here is derived from an EMBL/GenBank/DDBJ whole genome shotgun (WGS) entry which is preliminary data.</text>
</comment>
<feature type="transmembrane region" description="Helical" evidence="8">
    <location>
        <begin position="20"/>
        <end position="44"/>
    </location>
</feature>
<dbReference type="InterPro" id="IPR034035">
    <property type="entry name" value="Astacin-like_dom"/>
</dbReference>
<dbReference type="SUPFAM" id="SSF55486">
    <property type="entry name" value="Metalloproteases ('zincins'), catalytic domain"/>
    <property type="match status" value="1"/>
</dbReference>
<dbReference type="EMBL" id="CALNXI010000117">
    <property type="protein sequence ID" value="CAH3019518.1"/>
    <property type="molecule type" value="Genomic_DNA"/>
</dbReference>
<keyword evidence="5 6" id="KW-0479">Metal-binding</keyword>
<feature type="transmembrane region" description="Helical" evidence="8">
    <location>
        <begin position="98"/>
        <end position="119"/>
    </location>
</feature>
<feature type="active site" evidence="5">
    <location>
        <position position="354"/>
    </location>
</feature>
<proteinExistence type="predicted"/>
<sequence length="457" mass="51447">MANLSLNTYSFYDSASSFNVTLAILYSLIVVIGLLGNCFVITIVGKTRSMITPTNILLVNVAFADIISLIWCPIPLAINLSGKHVSGRAADLICKFFTGYAVTCLTVSVTYQSLVVLALERYYAIVKPFKQPLVASNKSMYYIVGTIWVMAIMSSLPGFIFSEYDEQSRRCLDPWSLEKASLKLAIIVSPFDMTGHLNCLIVLYVGFFAIIHARPKETYDVPALYEGDMALTDEQVLALEKNKIRSPNSSQDQEAYTRGAIGNAAYLWPNGIIPFVISENIDADGRQLIRNSMKDWEKHVCVKFKARDKEKGYIQFVYKPGCWSYVGYGGRRQELSIGRFTRDPPCEQGAITHELGHALGFYHEHTRPDRDKYVKILWENIRPEVQNNFEKQPEGVIDSRGVEYDFGSLMHYSKFQGNNRPGVETIVPKDPSVDTGQRKGPSKLDVKQARLMYKCGE</sequence>
<evidence type="ECO:0000256" key="6">
    <source>
        <dbReference type="RuleBase" id="RU361183"/>
    </source>
</evidence>
<dbReference type="PANTHER" id="PTHR10127">
    <property type="entry name" value="DISCOIDIN, CUB, EGF, LAMININ , AND ZINC METALLOPROTEASE DOMAIN CONTAINING"/>
    <property type="match status" value="1"/>
</dbReference>
<comment type="caution">
    <text evidence="5">Lacks conserved residue(s) required for the propagation of feature annotation.</text>
</comment>
<dbReference type="SUPFAM" id="SSF81321">
    <property type="entry name" value="Family A G protein-coupled receptor-like"/>
    <property type="match status" value="1"/>
</dbReference>
<dbReference type="CDD" id="cd04280">
    <property type="entry name" value="ZnMc_astacin_like"/>
    <property type="match status" value="1"/>
</dbReference>
<dbReference type="Gene3D" id="3.40.390.10">
    <property type="entry name" value="Collagenase (Catalytic Domain)"/>
    <property type="match status" value="1"/>
</dbReference>
<dbReference type="InterPro" id="IPR006026">
    <property type="entry name" value="Peptidase_Metallo"/>
</dbReference>
<dbReference type="InterPro" id="IPR024079">
    <property type="entry name" value="MetalloPept_cat_dom_sf"/>
</dbReference>
<feature type="binding site" evidence="5">
    <location>
        <position position="353"/>
    </location>
    <ligand>
        <name>Zn(2+)</name>
        <dbReference type="ChEBI" id="CHEBI:29105"/>
        <note>catalytic</note>
    </ligand>
</feature>
<evidence type="ECO:0000259" key="9">
    <source>
        <dbReference type="PROSITE" id="PS50262"/>
    </source>
</evidence>
<evidence type="ECO:0000256" key="4">
    <source>
        <dbReference type="ARBA" id="ARBA00023136"/>
    </source>
</evidence>
<dbReference type="PROSITE" id="PS50262">
    <property type="entry name" value="G_PROTEIN_RECEP_F1_2"/>
    <property type="match status" value="1"/>
</dbReference>
<evidence type="ECO:0000256" key="7">
    <source>
        <dbReference type="SAM" id="MobiDB-lite"/>
    </source>
</evidence>
<keyword evidence="5 6" id="KW-0378">Hydrolase</keyword>
<feature type="transmembrane region" description="Helical" evidence="8">
    <location>
        <begin position="56"/>
        <end position="78"/>
    </location>
</feature>
<evidence type="ECO:0000256" key="3">
    <source>
        <dbReference type="ARBA" id="ARBA00022989"/>
    </source>
</evidence>
<reference evidence="11 12" key="1">
    <citation type="submission" date="2022-05" db="EMBL/GenBank/DDBJ databases">
        <authorList>
            <consortium name="Genoscope - CEA"/>
            <person name="William W."/>
        </authorList>
    </citation>
    <scope>NUCLEOTIDE SEQUENCE [LARGE SCALE GENOMIC DNA]</scope>
</reference>
<evidence type="ECO:0000256" key="5">
    <source>
        <dbReference type="PROSITE-ProRule" id="PRU01211"/>
    </source>
</evidence>
<dbReference type="EC" id="3.4.24.-" evidence="6"/>
<dbReference type="PANTHER" id="PTHR10127:SF850">
    <property type="entry name" value="METALLOENDOPEPTIDASE"/>
    <property type="match status" value="1"/>
</dbReference>
<keyword evidence="12" id="KW-1185">Reference proteome</keyword>
<feature type="region of interest" description="Disordered" evidence="7">
    <location>
        <begin position="420"/>
        <end position="442"/>
    </location>
</feature>
<evidence type="ECO:0000313" key="11">
    <source>
        <dbReference type="EMBL" id="CAH3019518.1"/>
    </source>
</evidence>
<name>A0ABN8LQK7_9CNID</name>
<keyword evidence="5 6" id="KW-0482">Metalloprotease</keyword>
<feature type="transmembrane region" description="Helical" evidence="8">
    <location>
        <begin position="140"/>
        <end position="162"/>
    </location>
</feature>
<dbReference type="InterPro" id="IPR000276">
    <property type="entry name" value="GPCR_Rhodpsn"/>
</dbReference>
<evidence type="ECO:0000256" key="2">
    <source>
        <dbReference type="ARBA" id="ARBA00022692"/>
    </source>
</evidence>
<feature type="transmembrane region" description="Helical" evidence="8">
    <location>
        <begin position="182"/>
        <end position="211"/>
    </location>
</feature>
<protein>
    <recommendedName>
        <fullName evidence="6">Metalloendopeptidase</fullName>
        <ecNumber evidence="6">3.4.24.-</ecNumber>
    </recommendedName>
</protein>
<gene>
    <name evidence="11" type="ORF">PEVE_00002850</name>
</gene>
<dbReference type="CDD" id="cd00637">
    <property type="entry name" value="7tm_classA_rhodopsin-like"/>
    <property type="match status" value="1"/>
</dbReference>
<dbReference type="InterPro" id="IPR001506">
    <property type="entry name" value="Peptidase_M12A"/>
</dbReference>
<comment type="subcellular location">
    <subcellularLocation>
        <location evidence="1">Membrane</location>
    </subcellularLocation>
</comment>
<dbReference type="SMART" id="SM00235">
    <property type="entry name" value="ZnMc"/>
    <property type="match status" value="1"/>
</dbReference>
<evidence type="ECO:0000256" key="8">
    <source>
        <dbReference type="SAM" id="Phobius"/>
    </source>
</evidence>
<evidence type="ECO:0000313" key="12">
    <source>
        <dbReference type="Proteomes" id="UP001159427"/>
    </source>
</evidence>
<evidence type="ECO:0000256" key="1">
    <source>
        <dbReference type="ARBA" id="ARBA00004370"/>
    </source>
</evidence>
<keyword evidence="2 8" id="KW-0812">Transmembrane</keyword>
<feature type="domain" description="G-protein coupled receptors family 1 profile" evidence="9">
    <location>
        <begin position="36"/>
        <end position="205"/>
    </location>
</feature>
<accession>A0ABN8LQK7</accession>
<dbReference type="Gene3D" id="1.20.1070.10">
    <property type="entry name" value="Rhodopsin 7-helix transmembrane proteins"/>
    <property type="match status" value="1"/>
</dbReference>
<dbReference type="Pfam" id="PF01400">
    <property type="entry name" value="Astacin"/>
    <property type="match status" value="1"/>
</dbReference>
<dbReference type="PROSITE" id="PS00237">
    <property type="entry name" value="G_PROTEIN_RECEP_F1_1"/>
    <property type="match status" value="1"/>
</dbReference>
<feature type="domain" description="Peptidase M12A" evidence="10">
    <location>
        <begin position="259"/>
        <end position="456"/>
    </location>
</feature>
<keyword evidence="5 6" id="KW-0862">Zinc</keyword>
<organism evidence="11 12">
    <name type="scientific">Porites evermanni</name>
    <dbReference type="NCBI Taxonomy" id="104178"/>
    <lineage>
        <taxon>Eukaryota</taxon>
        <taxon>Metazoa</taxon>
        <taxon>Cnidaria</taxon>
        <taxon>Anthozoa</taxon>
        <taxon>Hexacorallia</taxon>
        <taxon>Scleractinia</taxon>
        <taxon>Fungiina</taxon>
        <taxon>Poritidae</taxon>
        <taxon>Porites</taxon>
    </lineage>
</organism>
<dbReference type="Pfam" id="PF00001">
    <property type="entry name" value="7tm_1"/>
    <property type="match status" value="1"/>
</dbReference>
<dbReference type="PRINTS" id="PR00480">
    <property type="entry name" value="ASTACIN"/>
</dbReference>
<keyword evidence="4 8" id="KW-0472">Membrane</keyword>
<feature type="binding site" evidence="5">
    <location>
        <position position="363"/>
    </location>
    <ligand>
        <name>Zn(2+)</name>
        <dbReference type="ChEBI" id="CHEBI:29105"/>
        <note>catalytic</note>
    </ligand>
</feature>
<dbReference type="InterPro" id="IPR017452">
    <property type="entry name" value="GPCR_Rhodpsn_7TM"/>
</dbReference>
<dbReference type="PROSITE" id="PS51864">
    <property type="entry name" value="ASTACIN"/>
    <property type="match status" value="1"/>
</dbReference>
<keyword evidence="5 6" id="KW-0645">Protease</keyword>
<comment type="cofactor">
    <cofactor evidence="5 6">
        <name>Zn(2+)</name>
        <dbReference type="ChEBI" id="CHEBI:29105"/>
    </cofactor>
    <text evidence="5 6">Binds 1 zinc ion per subunit.</text>
</comment>